<dbReference type="Gene3D" id="3.40.50.720">
    <property type="entry name" value="NAD(P)-binding Rossmann-like Domain"/>
    <property type="match status" value="1"/>
</dbReference>
<evidence type="ECO:0000313" key="3">
    <source>
        <dbReference type="EMBL" id="WEK06091.1"/>
    </source>
</evidence>
<evidence type="ECO:0000313" key="4">
    <source>
        <dbReference type="Proteomes" id="UP001217476"/>
    </source>
</evidence>
<dbReference type="InterPro" id="IPR036291">
    <property type="entry name" value="NAD(P)-bd_dom_sf"/>
</dbReference>
<dbReference type="EMBL" id="CP119312">
    <property type="protein sequence ID" value="WEK06091.1"/>
    <property type="molecule type" value="Genomic_DNA"/>
</dbReference>
<dbReference type="GO" id="GO:0052851">
    <property type="term" value="F:ferric-chelate reductase (NADPH) activity"/>
    <property type="evidence" value="ECO:0007669"/>
    <property type="project" value="TreeGrafter"/>
</dbReference>
<dbReference type="AlphaFoldDB" id="A0AAJ5VXZ8"/>
<dbReference type="InterPro" id="IPR051267">
    <property type="entry name" value="STEAP_metalloreductase"/>
</dbReference>
<dbReference type="Pfam" id="PF03807">
    <property type="entry name" value="F420_oxidored"/>
    <property type="match status" value="1"/>
</dbReference>
<protein>
    <submittedName>
        <fullName evidence="3">NAD(P)-binding domain-containing protein</fullName>
    </submittedName>
</protein>
<dbReference type="GO" id="GO:0015677">
    <property type="term" value="P:copper ion import"/>
    <property type="evidence" value="ECO:0007669"/>
    <property type="project" value="TreeGrafter"/>
</dbReference>
<organism evidence="3 4">
    <name type="scientific">Candidatus Devosia phytovorans</name>
    <dbReference type="NCBI Taxonomy" id="3121372"/>
    <lineage>
        <taxon>Bacteria</taxon>
        <taxon>Pseudomonadati</taxon>
        <taxon>Pseudomonadota</taxon>
        <taxon>Alphaproteobacteria</taxon>
        <taxon>Hyphomicrobiales</taxon>
        <taxon>Devosiaceae</taxon>
        <taxon>Devosia</taxon>
    </lineage>
</organism>
<evidence type="ECO:0000256" key="1">
    <source>
        <dbReference type="ARBA" id="ARBA00023002"/>
    </source>
</evidence>
<dbReference type="Proteomes" id="UP001217476">
    <property type="component" value="Chromosome"/>
</dbReference>
<gene>
    <name evidence="3" type="ORF">P0Y65_07505</name>
</gene>
<dbReference type="PANTHER" id="PTHR14239">
    <property type="entry name" value="DUDULIN-RELATED"/>
    <property type="match status" value="1"/>
</dbReference>
<dbReference type="GO" id="GO:0005886">
    <property type="term" value="C:plasma membrane"/>
    <property type="evidence" value="ECO:0007669"/>
    <property type="project" value="TreeGrafter"/>
</dbReference>
<proteinExistence type="predicted"/>
<reference evidence="3" key="1">
    <citation type="submission" date="2023-03" db="EMBL/GenBank/DDBJ databases">
        <title>Andean soil-derived lignocellulolytic bacterial consortium as a source of novel taxa and putative plastic-active enzymes.</title>
        <authorList>
            <person name="Diaz-Garcia L."/>
            <person name="Chuvochina M."/>
            <person name="Feuerriegel G."/>
            <person name="Bunk B."/>
            <person name="Sproer C."/>
            <person name="Streit W.R."/>
            <person name="Rodriguez L.M."/>
            <person name="Overmann J."/>
            <person name="Jimenez D.J."/>
        </authorList>
    </citation>
    <scope>NUCLEOTIDE SEQUENCE</scope>
    <source>
        <strain evidence="3">MAG 4196</strain>
    </source>
</reference>
<evidence type="ECO:0000259" key="2">
    <source>
        <dbReference type="Pfam" id="PF03807"/>
    </source>
</evidence>
<dbReference type="SUPFAM" id="SSF51735">
    <property type="entry name" value="NAD(P)-binding Rossmann-fold domains"/>
    <property type="match status" value="1"/>
</dbReference>
<keyword evidence="1" id="KW-0560">Oxidoreductase</keyword>
<accession>A0AAJ5VXZ8</accession>
<dbReference type="PANTHER" id="PTHR14239:SF0">
    <property type="entry name" value="F420-DEPENDENT NADP REDUCTASE"/>
    <property type="match status" value="1"/>
</dbReference>
<sequence>MKIAVFGTGEVGSAISTALKTLGHDVVLGSREPGKDQDGIKVVSHADAAAHGDWVVNALHGEHAMKTFPGLPLEGKLLVDIGNWQSAVDGPIDKTLGESLAAALPGTSVVKATNFVSAQLMGHPEKLKGTHTNFVAGNDAGDREKVTQLLRDFGWTDIVDLGDLSACRAMESLAPMWIRLNAKYGHVWFNFALLRQDEPQAN</sequence>
<dbReference type="InterPro" id="IPR028939">
    <property type="entry name" value="P5C_Rdtase_cat_N"/>
</dbReference>
<name>A0AAJ5VXZ8_9HYPH</name>
<feature type="domain" description="Pyrroline-5-carboxylate reductase catalytic N-terminal" evidence="2">
    <location>
        <begin position="2"/>
        <end position="83"/>
    </location>
</feature>
<dbReference type="GO" id="GO:0008823">
    <property type="term" value="F:cupric reductase (NADH) activity"/>
    <property type="evidence" value="ECO:0007669"/>
    <property type="project" value="TreeGrafter"/>
</dbReference>